<feature type="compositionally biased region" description="Acidic residues" evidence="15">
    <location>
        <begin position="296"/>
        <end position="306"/>
    </location>
</feature>
<dbReference type="Pfam" id="PF00176">
    <property type="entry name" value="SNF2-rel_dom"/>
    <property type="match status" value="1"/>
</dbReference>
<evidence type="ECO:0000256" key="11">
    <source>
        <dbReference type="ARBA" id="ARBA00071998"/>
    </source>
</evidence>
<feature type="compositionally biased region" description="Basic residues" evidence="15">
    <location>
        <begin position="1093"/>
        <end position="1102"/>
    </location>
</feature>
<dbReference type="InterPro" id="IPR049730">
    <property type="entry name" value="SNF2/RAD54-like_C"/>
</dbReference>
<feature type="region of interest" description="Disordered" evidence="15">
    <location>
        <begin position="1"/>
        <end position="23"/>
    </location>
</feature>
<feature type="compositionally biased region" description="Basic and acidic residues" evidence="15">
    <location>
        <begin position="236"/>
        <end position="260"/>
    </location>
</feature>
<evidence type="ECO:0000313" key="16">
    <source>
        <dbReference type="EMBL" id="EKC21121.1"/>
    </source>
</evidence>
<evidence type="ECO:0000256" key="4">
    <source>
        <dbReference type="ARBA" id="ARBA00022763"/>
    </source>
</evidence>
<dbReference type="GO" id="GO:0005634">
    <property type="term" value="C:nucleus"/>
    <property type="evidence" value="ECO:0007669"/>
    <property type="project" value="UniProtKB-SubCell"/>
</dbReference>
<dbReference type="CDD" id="cd22254">
    <property type="entry name" value="CSB_WHD"/>
    <property type="match status" value="1"/>
</dbReference>
<keyword evidence="14" id="KW-0175">Coiled coil</keyword>
<dbReference type="FunFam" id="3.40.50.10810:FF:000042">
    <property type="entry name" value="SNF2 family helicase-like protein"/>
    <property type="match status" value="1"/>
</dbReference>
<feature type="compositionally biased region" description="Polar residues" evidence="15">
    <location>
        <begin position="10"/>
        <end position="20"/>
    </location>
</feature>
<dbReference type="HOGENOM" id="CLU_000315_7_2_1"/>
<feature type="compositionally biased region" description="Low complexity" evidence="15">
    <location>
        <begin position="1266"/>
        <end position="1276"/>
    </location>
</feature>
<dbReference type="PANTHER" id="PTHR45629:SF7">
    <property type="entry name" value="DNA EXCISION REPAIR PROTEIN ERCC-6-RELATED"/>
    <property type="match status" value="1"/>
</dbReference>
<dbReference type="GO" id="GO:0006283">
    <property type="term" value="P:transcription-coupled nucleotide-excision repair"/>
    <property type="evidence" value="ECO:0007669"/>
    <property type="project" value="TreeGrafter"/>
</dbReference>
<dbReference type="GO" id="GO:0004386">
    <property type="term" value="F:helicase activity"/>
    <property type="evidence" value="ECO:0007669"/>
    <property type="project" value="UniProtKB-KW"/>
</dbReference>
<evidence type="ECO:0000256" key="12">
    <source>
        <dbReference type="ARBA" id="ARBA00076356"/>
    </source>
</evidence>
<comment type="similarity">
    <text evidence="2">Belongs to the SNF2/RAD54 helicase family.</text>
</comment>
<feature type="coiled-coil region" evidence="14">
    <location>
        <begin position="66"/>
        <end position="100"/>
    </location>
</feature>
<dbReference type="CDD" id="cd18793">
    <property type="entry name" value="SF2_C_SNF"/>
    <property type="match status" value="1"/>
</dbReference>
<keyword evidence="5" id="KW-0378">Hydrolase</keyword>
<gene>
    <name evidence="16" type="ORF">CGI_10004574</name>
</gene>
<dbReference type="InParanoid" id="K1QHP9"/>
<dbReference type="GO" id="GO:0016787">
    <property type="term" value="F:hydrolase activity"/>
    <property type="evidence" value="ECO:0007669"/>
    <property type="project" value="UniProtKB-KW"/>
</dbReference>
<evidence type="ECO:0000256" key="9">
    <source>
        <dbReference type="ARBA" id="ARBA00023204"/>
    </source>
</evidence>
<evidence type="ECO:0000256" key="2">
    <source>
        <dbReference type="ARBA" id="ARBA00007025"/>
    </source>
</evidence>
<name>K1QHP9_MAGGI</name>
<keyword evidence="9" id="KW-0234">DNA repair</keyword>
<evidence type="ECO:0000256" key="3">
    <source>
        <dbReference type="ARBA" id="ARBA00022741"/>
    </source>
</evidence>
<dbReference type="CDD" id="cd18000">
    <property type="entry name" value="DEXHc_ERCC6"/>
    <property type="match status" value="1"/>
</dbReference>
<proteinExistence type="inferred from homology"/>
<dbReference type="InterPro" id="IPR050496">
    <property type="entry name" value="SNF2_RAD54_helicase_repair"/>
</dbReference>
<sequence>MPEDPPPDQNLENSAQQQDDSTAKFHVDKTLIPSAHLAEMNEDKELEELGLTVFNQEDFEEGVMAQVDMALAKEEEEQKKRKLQKEETDIKYDIAKAKKEIETLDKVLSTLGNAAGNSHVRNRLVAVQSQRENKLSQLKTLYARQRALQIKINGSSEIPHEDLLSQDCAELNKLLGLKSTGETEKEKMIRLGQMTPFGTVITSSADKDSKSDGMLKTMGSEDIALPSGGKIRKAHVRDLEASSSQNRDKSENFFDSRDQRTYRNDTEGSFYKHNYRSKRRYSRIGTNFREDSALSDEDNCYLDDPEGALSDGEEYRPEEGDLMGTSSEDSGLEDAAPDTSSSGVKKRRKKTSIKPQKPPKYLVSSGDEGEDFAIASKRKINRDIMERRGKDDGDESFYHMRLEAFNEEEKKRMKKVASGEIDEESDEELEGGLKVPSRIWSKLFNYQRVGVSWLWELHCQSAGGIIGDEMGLGKTIQMIAFLAALRQSKLASKHFKYCGLGPVIIVTPTTVMSQWVKEFHKWWPLFRVAILHSSGSFTGAEEDLIWSIVKDRGVLITSFTTLVVHQDKVLPYDWHYVVLDEGHKIRNPDAQVTQACKQFRTPHRIILSGSPIQNNLKELWSLFDFVFPGKLGTLPDFLQHFSIPIVQGGYANATEIQVQTAYKCACVLRDTINPYLLRRMKADVKIDLPSKNEQVLFCRLTDEQRDVYLEYLQSRECQAILSGKYQIFAGLITLRKICNHPDICTGGPKLLIGEDTQGDPTLEYGYWKRSGKMIVVEALLKLWKQQGHRVLLFSQSRAMLDIFESFVQNQKYCYLRMDGGTPISSRQALITTYNQDPSIYLFLLTTRVGGLGVNLTGANRVIIFDPDWNPSTDTQARERTWRIGQTKQVTIYRLLTSGTIEEKIYHRQIFKQFLTNRVLKDPKQRRFFKSNDLYELFELGSKGNKEGTETGAIFAGTGSEVKRSDVKKRANRFDLLREEKAKQLKEKEEEEEDKYFEETEIQRMRELAKKLSAKLMKTKPEEEVANVKDEKCDSAGMESADFVQPELRDSKDTVKNGALKNEDYKIPSTSSSSDLSYRKDRTTCDEVKEKSKSNHHHHHHKKSTSDKHESSHHKHSHHKSHKHHKKHKHKRKERDTEFEGDKIPHLVKKDVYKQSKEKEEEDKKVMDDYVLHKLFKKGIDTAMQHDVIMDPSKHDYMIVENEAARVAREAAKALKRSRSFCNNAITGLPTWTGQSGIKKPRFGQKKNSILVDSTKKTESAPTATVSSMKKSMSESSNQHFDGTLAGNVVKDLKTGQTSTSTMTSDLLLNQMKKRNELVATPGEEGEEEDMGDNSSTVIDSDSYKLISEIKNFILFGCSMMGKATTQEILDEFGSKLPPSNSALFKAMLNKICVFERNNGIGFWKLKNEFR</sequence>
<dbReference type="FunFam" id="3.40.50.300:FF:000863">
    <property type="entry name" value="DNA excision repair protein ERCC-6"/>
    <property type="match status" value="1"/>
</dbReference>
<evidence type="ECO:0000256" key="1">
    <source>
        <dbReference type="ARBA" id="ARBA00004123"/>
    </source>
</evidence>
<keyword evidence="8" id="KW-0238">DNA-binding</keyword>
<dbReference type="Pfam" id="PF00271">
    <property type="entry name" value="Helicase_C"/>
    <property type="match status" value="1"/>
</dbReference>
<dbReference type="PROSITE" id="PS51192">
    <property type="entry name" value="HELICASE_ATP_BIND_1"/>
    <property type="match status" value="1"/>
</dbReference>
<dbReference type="Pfam" id="PF25875">
    <property type="entry name" value="WHD_Rad26_CSB"/>
    <property type="match status" value="1"/>
</dbReference>
<dbReference type="SUPFAM" id="SSF52540">
    <property type="entry name" value="P-loop containing nucleoside triphosphate hydrolases"/>
    <property type="match status" value="2"/>
</dbReference>
<feature type="compositionally biased region" description="Basic and acidic residues" evidence="15">
    <location>
        <begin position="1046"/>
        <end position="1065"/>
    </location>
</feature>
<dbReference type="GO" id="GO:0008094">
    <property type="term" value="F:ATP-dependent activity, acting on DNA"/>
    <property type="evidence" value="ECO:0007669"/>
    <property type="project" value="TreeGrafter"/>
</dbReference>
<evidence type="ECO:0000256" key="14">
    <source>
        <dbReference type="SAM" id="Coils"/>
    </source>
</evidence>
<comment type="subcellular location">
    <subcellularLocation>
        <location evidence="1">Nucleus</location>
    </subcellularLocation>
</comment>
<evidence type="ECO:0000256" key="5">
    <source>
        <dbReference type="ARBA" id="ARBA00022801"/>
    </source>
</evidence>
<dbReference type="InterPro" id="IPR059240">
    <property type="entry name" value="cc_ERCC-6_N"/>
</dbReference>
<dbReference type="InterPro" id="IPR058951">
    <property type="entry name" value="WHD_Rad26_CSB-like"/>
</dbReference>
<dbReference type="Gene3D" id="3.40.50.300">
    <property type="entry name" value="P-loop containing nucleotide triphosphate hydrolases"/>
    <property type="match status" value="1"/>
</dbReference>
<dbReference type="InterPro" id="IPR038718">
    <property type="entry name" value="SNF2-like_sf"/>
</dbReference>
<feature type="region of interest" description="Disordered" evidence="15">
    <location>
        <begin position="1018"/>
        <end position="1142"/>
    </location>
</feature>
<dbReference type="InterPro" id="IPR001650">
    <property type="entry name" value="Helicase_C-like"/>
</dbReference>
<dbReference type="InterPro" id="IPR000330">
    <property type="entry name" value="SNF2_N"/>
</dbReference>
<dbReference type="GO" id="GO:0005524">
    <property type="term" value="F:ATP binding"/>
    <property type="evidence" value="ECO:0007669"/>
    <property type="project" value="UniProtKB-KW"/>
</dbReference>
<feature type="compositionally biased region" description="Basic and acidic residues" evidence="15">
    <location>
        <begin position="1076"/>
        <end position="1092"/>
    </location>
</feature>
<dbReference type="InterPro" id="IPR027417">
    <property type="entry name" value="P-loop_NTPase"/>
</dbReference>
<evidence type="ECO:0000256" key="7">
    <source>
        <dbReference type="ARBA" id="ARBA00022840"/>
    </source>
</evidence>
<feature type="region of interest" description="Disordered" evidence="15">
    <location>
        <begin position="203"/>
        <end position="260"/>
    </location>
</feature>
<dbReference type="InterPro" id="IPR014001">
    <property type="entry name" value="Helicase_ATP-bd"/>
</dbReference>
<dbReference type="PANTHER" id="PTHR45629">
    <property type="entry name" value="SNF2/RAD54 FAMILY MEMBER"/>
    <property type="match status" value="1"/>
</dbReference>
<organism evidence="16">
    <name type="scientific">Magallana gigas</name>
    <name type="common">Pacific oyster</name>
    <name type="synonym">Crassostrea gigas</name>
    <dbReference type="NCBI Taxonomy" id="29159"/>
    <lineage>
        <taxon>Eukaryota</taxon>
        <taxon>Metazoa</taxon>
        <taxon>Spiralia</taxon>
        <taxon>Lophotrochozoa</taxon>
        <taxon>Mollusca</taxon>
        <taxon>Bivalvia</taxon>
        <taxon>Autobranchia</taxon>
        <taxon>Pteriomorphia</taxon>
        <taxon>Ostreida</taxon>
        <taxon>Ostreoidea</taxon>
        <taxon>Ostreidae</taxon>
        <taxon>Magallana</taxon>
    </lineage>
</organism>
<feature type="region of interest" description="Disordered" evidence="15">
    <location>
        <begin position="296"/>
        <end position="366"/>
    </location>
</feature>
<evidence type="ECO:0000256" key="13">
    <source>
        <dbReference type="ARBA" id="ARBA00079118"/>
    </source>
</evidence>
<dbReference type="EMBL" id="JH817888">
    <property type="protein sequence ID" value="EKC21121.1"/>
    <property type="molecule type" value="Genomic_DNA"/>
</dbReference>
<evidence type="ECO:0000256" key="8">
    <source>
        <dbReference type="ARBA" id="ARBA00023125"/>
    </source>
</evidence>
<feature type="region of interest" description="Disordered" evidence="15">
    <location>
        <begin position="1252"/>
        <end position="1282"/>
    </location>
</feature>
<evidence type="ECO:0000256" key="6">
    <source>
        <dbReference type="ARBA" id="ARBA00022806"/>
    </source>
</evidence>
<dbReference type="SMART" id="SM00490">
    <property type="entry name" value="HELICc"/>
    <property type="match status" value="1"/>
</dbReference>
<keyword evidence="7" id="KW-0067">ATP-binding</keyword>
<accession>K1QHP9</accession>
<dbReference type="CDD" id="cd21397">
    <property type="entry name" value="cc_ERCC-6_N"/>
    <property type="match status" value="1"/>
</dbReference>
<dbReference type="SMART" id="SM00487">
    <property type="entry name" value="DEXDc"/>
    <property type="match status" value="1"/>
</dbReference>
<protein>
    <recommendedName>
        <fullName evidence="11">DNA excision repair protein ERCC-6</fullName>
    </recommendedName>
    <alternativeName>
        <fullName evidence="12">ATP-dependent helicase ERCC6</fullName>
    </alternativeName>
    <alternativeName>
        <fullName evidence="13">Cockayne syndrome protein CSB</fullName>
    </alternativeName>
</protein>
<reference evidence="16" key="1">
    <citation type="journal article" date="2012" name="Nature">
        <title>The oyster genome reveals stress adaptation and complexity of shell formation.</title>
        <authorList>
            <person name="Zhang G."/>
            <person name="Fang X."/>
            <person name="Guo X."/>
            <person name="Li L."/>
            <person name="Luo R."/>
            <person name="Xu F."/>
            <person name="Yang P."/>
            <person name="Zhang L."/>
            <person name="Wang X."/>
            <person name="Qi H."/>
            <person name="Xiong Z."/>
            <person name="Que H."/>
            <person name="Xie Y."/>
            <person name="Holland P.W."/>
            <person name="Paps J."/>
            <person name="Zhu Y."/>
            <person name="Wu F."/>
            <person name="Chen Y."/>
            <person name="Wang J."/>
            <person name="Peng C."/>
            <person name="Meng J."/>
            <person name="Yang L."/>
            <person name="Liu J."/>
            <person name="Wen B."/>
            <person name="Zhang N."/>
            <person name="Huang Z."/>
            <person name="Zhu Q."/>
            <person name="Feng Y."/>
            <person name="Mount A."/>
            <person name="Hedgecock D."/>
            <person name="Xu Z."/>
            <person name="Liu Y."/>
            <person name="Domazet-Loso T."/>
            <person name="Du Y."/>
            <person name="Sun X."/>
            <person name="Zhang S."/>
            <person name="Liu B."/>
            <person name="Cheng P."/>
            <person name="Jiang X."/>
            <person name="Li J."/>
            <person name="Fan D."/>
            <person name="Wang W."/>
            <person name="Fu W."/>
            <person name="Wang T."/>
            <person name="Wang B."/>
            <person name="Zhang J."/>
            <person name="Peng Z."/>
            <person name="Li Y."/>
            <person name="Li N."/>
            <person name="Wang J."/>
            <person name="Chen M."/>
            <person name="He Y."/>
            <person name="Tan F."/>
            <person name="Song X."/>
            <person name="Zheng Q."/>
            <person name="Huang R."/>
            <person name="Yang H."/>
            <person name="Du X."/>
            <person name="Chen L."/>
            <person name="Yang M."/>
            <person name="Gaffney P.M."/>
            <person name="Wang S."/>
            <person name="Luo L."/>
            <person name="She Z."/>
            <person name="Ming Y."/>
            <person name="Huang W."/>
            <person name="Zhang S."/>
            <person name="Huang B."/>
            <person name="Zhang Y."/>
            <person name="Qu T."/>
            <person name="Ni P."/>
            <person name="Miao G."/>
            <person name="Wang J."/>
            <person name="Wang Q."/>
            <person name="Steinberg C.E."/>
            <person name="Wang H."/>
            <person name="Li N."/>
            <person name="Qian L."/>
            <person name="Zhang G."/>
            <person name="Li Y."/>
            <person name="Yang H."/>
            <person name="Liu X."/>
            <person name="Wang J."/>
            <person name="Yin Y."/>
            <person name="Wang J."/>
        </authorList>
    </citation>
    <scope>NUCLEOTIDE SEQUENCE [LARGE SCALE GENOMIC DNA]</scope>
    <source>
        <strain evidence="16">05x7-T-G4-1.051#20</strain>
    </source>
</reference>
<feature type="compositionally biased region" description="Basic and acidic residues" evidence="15">
    <location>
        <begin position="1133"/>
        <end position="1142"/>
    </location>
</feature>
<feature type="compositionally biased region" description="Basic and acidic residues" evidence="15">
    <location>
        <begin position="1018"/>
        <end position="1033"/>
    </location>
</feature>
<keyword evidence="3" id="KW-0547">Nucleotide-binding</keyword>
<evidence type="ECO:0000256" key="15">
    <source>
        <dbReference type="SAM" id="MobiDB-lite"/>
    </source>
</evidence>
<keyword evidence="10" id="KW-0539">Nucleus</keyword>
<dbReference type="PROSITE" id="PS51194">
    <property type="entry name" value="HELICASE_CTER"/>
    <property type="match status" value="1"/>
</dbReference>
<dbReference type="Gene3D" id="3.40.50.10810">
    <property type="entry name" value="Tandem AAA-ATPase domain"/>
    <property type="match status" value="1"/>
</dbReference>
<keyword evidence="6" id="KW-0347">Helicase</keyword>
<keyword evidence="4" id="KW-0227">DNA damage</keyword>
<feature type="coiled-coil region" evidence="14">
    <location>
        <begin position="970"/>
        <end position="998"/>
    </location>
</feature>
<evidence type="ECO:0000256" key="10">
    <source>
        <dbReference type="ARBA" id="ARBA00023242"/>
    </source>
</evidence>
<feature type="compositionally biased region" description="Basic residues" evidence="15">
    <location>
        <begin position="1110"/>
        <end position="1132"/>
    </location>
</feature>